<dbReference type="Proteomes" id="UP001530400">
    <property type="component" value="Unassembled WGS sequence"/>
</dbReference>
<evidence type="ECO:0000313" key="4">
    <source>
        <dbReference type="Proteomes" id="UP001530400"/>
    </source>
</evidence>
<reference evidence="3 4" key="1">
    <citation type="submission" date="2024-10" db="EMBL/GenBank/DDBJ databases">
        <title>Updated reference genomes for cyclostephanoid diatoms.</title>
        <authorList>
            <person name="Roberts W.R."/>
            <person name="Alverson A.J."/>
        </authorList>
    </citation>
    <scope>NUCLEOTIDE SEQUENCE [LARGE SCALE GENOMIC DNA]</scope>
    <source>
        <strain evidence="3 4">AJA010-31</strain>
    </source>
</reference>
<proteinExistence type="predicted"/>
<evidence type="ECO:0000259" key="2">
    <source>
        <dbReference type="Pfam" id="PF13881"/>
    </source>
</evidence>
<feature type="domain" description="UBL3-like ubiquitin" evidence="2">
    <location>
        <begin position="122"/>
        <end position="163"/>
    </location>
</feature>
<dbReference type="EMBL" id="JALLPJ020000673">
    <property type="protein sequence ID" value="KAL3785897.1"/>
    <property type="molecule type" value="Genomic_DNA"/>
</dbReference>
<feature type="compositionally biased region" description="Low complexity" evidence="1">
    <location>
        <begin position="80"/>
        <end position="90"/>
    </location>
</feature>
<keyword evidence="4" id="KW-1185">Reference proteome</keyword>
<feature type="compositionally biased region" description="Basic and acidic residues" evidence="1">
    <location>
        <begin position="36"/>
        <end position="45"/>
    </location>
</feature>
<dbReference type="InterPro" id="IPR039540">
    <property type="entry name" value="UBL3-like_ubiquitin_dom"/>
</dbReference>
<organism evidence="3 4">
    <name type="scientific">Cyclotella atomus</name>
    <dbReference type="NCBI Taxonomy" id="382360"/>
    <lineage>
        <taxon>Eukaryota</taxon>
        <taxon>Sar</taxon>
        <taxon>Stramenopiles</taxon>
        <taxon>Ochrophyta</taxon>
        <taxon>Bacillariophyta</taxon>
        <taxon>Coscinodiscophyceae</taxon>
        <taxon>Thalassiosirophycidae</taxon>
        <taxon>Stephanodiscales</taxon>
        <taxon>Stephanodiscaceae</taxon>
        <taxon>Cyclotella</taxon>
    </lineage>
</organism>
<feature type="region of interest" description="Disordered" evidence="1">
    <location>
        <begin position="1"/>
        <end position="113"/>
    </location>
</feature>
<sequence>MATPEIDATVRTDKSSLTEEKPGDECIDSGPTDANSDEKDVHTSEETNEAETSPGEADSIAKVDNDTLENGDASNNKEVTPAPQASEAPAATPPEPETSESDPASSPSKEMRSKAFVYDPNKITLRFLFAGRDGIHVVIDFEPNDTVGEVKGALMSVWPEGRSTVMCVVCPFALLSTIFSCKWYNSFINYFLDHHIMQTTIDMPECTGGDRIRLICMGKGILMPDSKTLKAAEVPVFKTHPTPINVSVRPEDTTMPLKHGGLGSVVSSRSVAAGDFSGNGVGNVDGNSSSGCCCVIC</sequence>
<evidence type="ECO:0000313" key="3">
    <source>
        <dbReference type="EMBL" id="KAL3785897.1"/>
    </source>
</evidence>
<dbReference type="Gene3D" id="3.10.20.90">
    <property type="entry name" value="Phosphatidylinositol 3-kinase Catalytic Subunit, Chain A, domain 1"/>
    <property type="match status" value="1"/>
</dbReference>
<name>A0ABD3PDW2_9STRA</name>
<dbReference type="AlphaFoldDB" id="A0ABD3PDW2"/>
<feature type="compositionally biased region" description="Basic and acidic residues" evidence="1">
    <location>
        <begin position="8"/>
        <end position="24"/>
    </location>
</feature>
<evidence type="ECO:0000256" key="1">
    <source>
        <dbReference type="SAM" id="MobiDB-lite"/>
    </source>
</evidence>
<gene>
    <name evidence="3" type="ORF">ACHAWO_006706</name>
</gene>
<accession>A0ABD3PDW2</accession>
<dbReference type="Pfam" id="PF13881">
    <property type="entry name" value="Rad60-SLD_2"/>
    <property type="match status" value="2"/>
</dbReference>
<feature type="domain" description="UBL3-like ubiquitin" evidence="2">
    <location>
        <begin position="211"/>
        <end position="246"/>
    </location>
</feature>
<protein>
    <recommendedName>
        <fullName evidence="2">UBL3-like ubiquitin domain-containing protein</fullName>
    </recommendedName>
</protein>
<comment type="caution">
    <text evidence="3">The sequence shown here is derived from an EMBL/GenBank/DDBJ whole genome shotgun (WGS) entry which is preliminary data.</text>
</comment>